<evidence type="ECO:0000313" key="5">
    <source>
        <dbReference type="EMBL" id="MPY46584.1"/>
    </source>
</evidence>
<evidence type="ECO:0000259" key="3">
    <source>
        <dbReference type="Pfam" id="PF13828"/>
    </source>
</evidence>
<keyword evidence="6" id="KW-1185">Reference proteome</keyword>
<dbReference type="EMBL" id="VJZE01000711">
    <property type="protein sequence ID" value="MPY46584.1"/>
    <property type="molecule type" value="Genomic_DNA"/>
</dbReference>
<dbReference type="InterPro" id="IPR026004">
    <property type="entry name" value="Septum_form"/>
</dbReference>
<proteinExistence type="predicted"/>
<reference evidence="5 6" key="1">
    <citation type="submission" date="2019-07" db="EMBL/GenBank/DDBJ databases">
        <title>New species of Amycolatopsis and Streptomyces.</title>
        <authorList>
            <person name="Duangmal K."/>
            <person name="Teo W.F.A."/>
            <person name="Lipun K."/>
        </authorList>
    </citation>
    <scope>NUCLEOTIDE SEQUENCE [LARGE SCALE GENOMIC DNA]</scope>
    <source>
        <strain evidence="5 6">TISTR 2346</strain>
    </source>
</reference>
<feature type="transmembrane region" description="Helical" evidence="2">
    <location>
        <begin position="37"/>
        <end position="57"/>
    </location>
</feature>
<dbReference type="AlphaFoldDB" id="A0A5N8WJ96"/>
<feature type="region of interest" description="Disordered" evidence="1">
    <location>
        <begin position="318"/>
        <end position="341"/>
    </location>
</feature>
<dbReference type="Pfam" id="PF13828">
    <property type="entry name" value="DUF4190"/>
    <property type="match status" value="1"/>
</dbReference>
<evidence type="ECO:0000313" key="6">
    <source>
        <dbReference type="Proteomes" id="UP000326979"/>
    </source>
</evidence>
<comment type="caution">
    <text evidence="5">The sequence shown here is derived from an EMBL/GenBank/DDBJ whole genome shotgun (WGS) entry which is preliminary data.</text>
</comment>
<feature type="domain" description="DUF4190" evidence="3">
    <location>
        <begin position="2"/>
        <end position="54"/>
    </location>
</feature>
<keyword evidence="2" id="KW-0472">Membrane</keyword>
<evidence type="ECO:0000256" key="1">
    <source>
        <dbReference type="SAM" id="MobiDB-lite"/>
    </source>
</evidence>
<evidence type="ECO:0000259" key="4">
    <source>
        <dbReference type="Pfam" id="PF13845"/>
    </source>
</evidence>
<dbReference type="Proteomes" id="UP000326979">
    <property type="component" value="Unassembled WGS sequence"/>
</dbReference>
<keyword evidence="2" id="KW-0812">Transmembrane</keyword>
<sequence length="341" mass="36614">MAALVLGILCFLPLVGLVLGIVALVQIGRRGERGKGMAVSGMVLSVIGALLMTVSLATGGARDFWEGFQEAARDNGSTFSVEKGECFDAPNGSLEGYAYDVDTVPCSGEHDAEVFANFDLPDGGWPGDDAVTEVADDKCYTLADSYAMDSWAMPLDVDVYYFTPTRQSWGLGDREITCMFGSTDEKGSLTGSLRKDGTTLDEHQVAYLKAAAVLNEAMESGPEEEYVEENLPGYKKWATRVSDALARQVGMLRGHEWPEGAEKPVAALVKDLELARKEWAKAAKASDEDTYYDHYDEGWDLTDPQKTVTARKALGLATTPPSYDVEDGAGDGGGDGSAQEV</sequence>
<gene>
    <name evidence="5" type="ORF">FNH04_43800</name>
</gene>
<accession>A0A5N8WJ96</accession>
<evidence type="ECO:0000256" key="2">
    <source>
        <dbReference type="SAM" id="Phobius"/>
    </source>
</evidence>
<keyword evidence="2" id="KW-1133">Transmembrane helix</keyword>
<dbReference type="InterPro" id="IPR025241">
    <property type="entry name" value="DUF4190"/>
</dbReference>
<feature type="compositionally biased region" description="Gly residues" evidence="1">
    <location>
        <begin position="330"/>
        <end position="341"/>
    </location>
</feature>
<protein>
    <submittedName>
        <fullName evidence="5">DUF4190 domain-containing protein</fullName>
    </submittedName>
</protein>
<dbReference type="Pfam" id="PF13845">
    <property type="entry name" value="Septum_form"/>
    <property type="match status" value="1"/>
</dbReference>
<organism evidence="5 6">
    <name type="scientific">Streptomyces phyllanthi</name>
    <dbReference type="NCBI Taxonomy" id="1803180"/>
    <lineage>
        <taxon>Bacteria</taxon>
        <taxon>Bacillati</taxon>
        <taxon>Actinomycetota</taxon>
        <taxon>Actinomycetes</taxon>
        <taxon>Kitasatosporales</taxon>
        <taxon>Streptomycetaceae</taxon>
        <taxon>Streptomyces</taxon>
    </lineage>
</organism>
<feature type="domain" description="Septum formation-related" evidence="4">
    <location>
        <begin position="70"/>
        <end position="178"/>
    </location>
</feature>
<name>A0A5N8WJ96_9ACTN</name>
<feature type="transmembrane region" description="Helical" evidence="2">
    <location>
        <begin position="6"/>
        <end position="25"/>
    </location>
</feature>